<evidence type="ECO:0000313" key="2">
    <source>
        <dbReference type="Proteomes" id="UP000013827"/>
    </source>
</evidence>
<dbReference type="AlphaFoldDB" id="A0A0D3IQL6"/>
<dbReference type="HOGENOM" id="CLU_2985406_0_0_1"/>
<dbReference type="KEGG" id="ehx:EMIHUDRAFT_437118"/>
<evidence type="ECO:0000313" key="1">
    <source>
        <dbReference type="EnsemblProtists" id="EOD13551"/>
    </source>
</evidence>
<dbReference type="PaxDb" id="2903-EOD13551"/>
<dbReference type="RefSeq" id="XP_005765980.1">
    <property type="nucleotide sequence ID" value="XM_005765923.1"/>
</dbReference>
<name>A0A0D3IQL6_EMIH1</name>
<dbReference type="EnsemblProtists" id="EOD13551">
    <property type="protein sequence ID" value="EOD13551"/>
    <property type="gene ID" value="EMIHUDRAFT_437118"/>
</dbReference>
<proteinExistence type="predicted"/>
<organism evidence="1 2">
    <name type="scientific">Emiliania huxleyi (strain CCMP1516)</name>
    <dbReference type="NCBI Taxonomy" id="280463"/>
    <lineage>
        <taxon>Eukaryota</taxon>
        <taxon>Haptista</taxon>
        <taxon>Haptophyta</taxon>
        <taxon>Prymnesiophyceae</taxon>
        <taxon>Isochrysidales</taxon>
        <taxon>Noelaerhabdaceae</taxon>
        <taxon>Emiliania</taxon>
    </lineage>
</organism>
<sequence length="58" mass="6578">KCYHQQRRRILYDLRADVTKRCGSVLAKTSVVLPHTHGLTVCRQSPRSVAHTSRSTSD</sequence>
<dbReference type="GeneID" id="17259728"/>
<reference evidence="2" key="1">
    <citation type="journal article" date="2013" name="Nature">
        <title>Pan genome of the phytoplankton Emiliania underpins its global distribution.</title>
        <authorList>
            <person name="Read B.A."/>
            <person name="Kegel J."/>
            <person name="Klute M.J."/>
            <person name="Kuo A."/>
            <person name="Lefebvre S.C."/>
            <person name="Maumus F."/>
            <person name="Mayer C."/>
            <person name="Miller J."/>
            <person name="Monier A."/>
            <person name="Salamov A."/>
            <person name="Young J."/>
            <person name="Aguilar M."/>
            <person name="Claverie J.M."/>
            <person name="Frickenhaus S."/>
            <person name="Gonzalez K."/>
            <person name="Herman E.K."/>
            <person name="Lin Y.C."/>
            <person name="Napier J."/>
            <person name="Ogata H."/>
            <person name="Sarno A.F."/>
            <person name="Shmutz J."/>
            <person name="Schroeder D."/>
            <person name="de Vargas C."/>
            <person name="Verret F."/>
            <person name="von Dassow P."/>
            <person name="Valentin K."/>
            <person name="Van de Peer Y."/>
            <person name="Wheeler G."/>
            <person name="Dacks J.B."/>
            <person name="Delwiche C.F."/>
            <person name="Dyhrman S.T."/>
            <person name="Glockner G."/>
            <person name="John U."/>
            <person name="Richards T."/>
            <person name="Worden A.Z."/>
            <person name="Zhang X."/>
            <person name="Grigoriev I.V."/>
            <person name="Allen A.E."/>
            <person name="Bidle K."/>
            <person name="Borodovsky M."/>
            <person name="Bowler C."/>
            <person name="Brownlee C."/>
            <person name="Cock J.M."/>
            <person name="Elias M."/>
            <person name="Gladyshev V.N."/>
            <person name="Groth M."/>
            <person name="Guda C."/>
            <person name="Hadaegh A."/>
            <person name="Iglesias-Rodriguez M.D."/>
            <person name="Jenkins J."/>
            <person name="Jones B.M."/>
            <person name="Lawson T."/>
            <person name="Leese F."/>
            <person name="Lindquist E."/>
            <person name="Lobanov A."/>
            <person name="Lomsadze A."/>
            <person name="Malik S.B."/>
            <person name="Marsh M.E."/>
            <person name="Mackinder L."/>
            <person name="Mock T."/>
            <person name="Mueller-Roeber B."/>
            <person name="Pagarete A."/>
            <person name="Parker M."/>
            <person name="Probert I."/>
            <person name="Quesneville H."/>
            <person name="Raines C."/>
            <person name="Rensing S.A."/>
            <person name="Riano-Pachon D.M."/>
            <person name="Richier S."/>
            <person name="Rokitta S."/>
            <person name="Shiraiwa Y."/>
            <person name="Soanes D.M."/>
            <person name="van der Giezen M."/>
            <person name="Wahlund T.M."/>
            <person name="Williams B."/>
            <person name="Wilson W."/>
            <person name="Wolfe G."/>
            <person name="Wurch L.L."/>
        </authorList>
    </citation>
    <scope>NUCLEOTIDE SEQUENCE</scope>
</reference>
<dbReference type="Proteomes" id="UP000013827">
    <property type="component" value="Unassembled WGS sequence"/>
</dbReference>
<protein>
    <submittedName>
        <fullName evidence="1">Uncharacterized protein</fullName>
    </submittedName>
</protein>
<accession>A0A0D3IQL6</accession>
<keyword evidence="2" id="KW-1185">Reference proteome</keyword>
<reference evidence="1" key="2">
    <citation type="submission" date="2024-10" db="UniProtKB">
        <authorList>
            <consortium name="EnsemblProtists"/>
        </authorList>
    </citation>
    <scope>IDENTIFICATION</scope>
</reference>